<protein>
    <submittedName>
        <fullName evidence="1">General secretion pathway protein L</fullName>
    </submittedName>
</protein>
<dbReference type="STRING" id="413882.AAW51_3037"/>
<dbReference type="InterPro" id="IPR007813">
    <property type="entry name" value="PilN"/>
</dbReference>
<dbReference type="InterPro" id="IPR043129">
    <property type="entry name" value="ATPase_NBD"/>
</dbReference>
<dbReference type="AlphaFoldDB" id="A0A0G3BP09"/>
<accession>A0A0G3BP09</accession>
<sequence length="364" mass="39620">MQTLVMLLRERSRFPVSLLATGLRWWRDELIGLVEPVLERFGWRSVPPRLLMTADGELHLAAAPEAKLSHGQAASTGSSDWQTVCRGRQTFVCLDPSAVLTLSLRLPRAAAARLREAAGYRLITESPLPPEQICFDVRPAPSLAHSSPRRHELDVEVALCTRERLRALGERLDAAGVQDHVIGYGTQPDGRPAFVFQTSGAAQQGSGSARRHRLLVASALLVSLAALPLTYLGAHWLAQRAEQDIRALRAAQDGVMKLYEQEAVVRAARDELHRQTGGAQLAAVLDDVARHLPASAWLHTVRLEQGSLKLAGSSSEPAAVARALEASRRVRQVKLEAVTATTTSPDEKAVQFELSALLADPEQP</sequence>
<dbReference type="Gene3D" id="3.30.420.380">
    <property type="match status" value="1"/>
</dbReference>
<name>A0A0G3BP09_9BURK</name>
<dbReference type="RefSeq" id="WP_047195273.1">
    <property type="nucleotide sequence ID" value="NZ_CP011371.1"/>
</dbReference>
<gene>
    <name evidence="1" type="ORF">AAW51_3037</name>
</gene>
<organism evidence="1 2">
    <name type="scientific">Caldimonas brevitalea</name>
    <dbReference type="NCBI Taxonomy" id="413882"/>
    <lineage>
        <taxon>Bacteria</taxon>
        <taxon>Pseudomonadati</taxon>
        <taxon>Pseudomonadota</taxon>
        <taxon>Betaproteobacteria</taxon>
        <taxon>Burkholderiales</taxon>
        <taxon>Sphaerotilaceae</taxon>
        <taxon>Caldimonas</taxon>
    </lineage>
</organism>
<dbReference type="KEGG" id="pbh:AAW51_3037"/>
<dbReference type="SUPFAM" id="SSF53067">
    <property type="entry name" value="Actin-like ATPase domain"/>
    <property type="match status" value="1"/>
</dbReference>
<dbReference type="EMBL" id="CP011371">
    <property type="protein sequence ID" value="AKJ29728.1"/>
    <property type="molecule type" value="Genomic_DNA"/>
</dbReference>
<reference evidence="1 2" key="1">
    <citation type="submission" date="2015-05" db="EMBL/GenBank/DDBJ databases">
        <authorList>
            <person name="Tang B."/>
            <person name="Yu Y."/>
        </authorList>
    </citation>
    <scope>NUCLEOTIDE SEQUENCE [LARGE SCALE GENOMIC DNA]</scope>
    <source>
        <strain evidence="1 2">DSM 7029</strain>
    </source>
</reference>
<dbReference type="Proteomes" id="UP000035352">
    <property type="component" value="Chromosome"/>
</dbReference>
<dbReference type="Pfam" id="PF05137">
    <property type="entry name" value="PilN"/>
    <property type="match status" value="1"/>
</dbReference>
<keyword evidence="2" id="KW-1185">Reference proteome</keyword>
<evidence type="ECO:0000313" key="1">
    <source>
        <dbReference type="EMBL" id="AKJ29728.1"/>
    </source>
</evidence>
<proteinExistence type="predicted"/>
<evidence type="ECO:0000313" key="2">
    <source>
        <dbReference type="Proteomes" id="UP000035352"/>
    </source>
</evidence>